<reference evidence="2" key="2">
    <citation type="journal article" date="2021" name="PeerJ">
        <title>Extensive microbial diversity within the chicken gut microbiome revealed by metagenomics and culture.</title>
        <authorList>
            <person name="Gilroy R."/>
            <person name="Ravi A."/>
            <person name="Getino M."/>
            <person name="Pursley I."/>
            <person name="Horton D.L."/>
            <person name="Alikhan N.F."/>
            <person name="Baker D."/>
            <person name="Gharbi K."/>
            <person name="Hall N."/>
            <person name="Watson M."/>
            <person name="Adriaenssens E.M."/>
            <person name="Foster-Nyarko E."/>
            <person name="Jarju S."/>
            <person name="Secka A."/>
            <person name="Antonio M."/>
            <person name="Oren A."/>
            <person name="Chaudhuri R.R."/>
            <person name="La Ragione R."/>
            <person name="Hildebrand F."/>
            <person name="Pallen M.J."/>
        </authorList>
    </citation>
    <scope>NUCLEOTIDE SEQUENCE</scope>
    <source>
        <strain evidence="2">4920</strain>
    </source>
</reference>
<protein>
    <recommendedName>
        <fullName evidence="4">ATPase</fullName>
    </recommendedName>
</protein>
<organism evidence="2 3">
    <name type="scientific">Candidatus Aphodoplasma excrementigallinarum</name>
    <dbReference type="NCBI Taxonomy" id="2840673"/>
    <lineage>
        <taxon>Bacteria</taxon>
        <taxon>Bacillati</taxon>
        <taxon>Bacillota</taxon>
        <taxon>Clostridia</taxon>
        <taxon>Eubacteriales</taxon>
        <taxon>Candidatus Aphodoplasma</taxon>
    </lineage>
</organism>
<dbReference type="EMBL" id="DVOF01000014">
    <property type="protein sequence ID" value="HIV02047.1"/>
    <property type="molecule type" value="Genomic_DNA"/>
</dbReference>
<evidence type="ECO:0000313" key="3">
    <source>
        <dbReference type="Proteomes" id="UP000886743"/>
    </source>
</evidence>
<proteinExistence type="predicted"/>
<keyword evidence="1" id="KW-0175">Coiled coil</keyword>
<dbReference type="AlphaFoldDB" id="A0A9D1NG95"/>
<gene>
    <name evidence="2" type="ORF">IAC74_00625</name>
</gene>
<accession>A0A9D1NG95</accession>
<dbReference type="Gene3D" id="1.20.5.2950">
    <property type="match status" value="1"/>
</dbReference>
<dbReference type="Proteomes" id="UP000886743">
    <property type="component" value="Unassembled WGS sequence"/>
</dbReference>
<evidence type="ECO:0000313" key="2">
    <source>
        <dbReference type="EMBL" id="HIV02047.1"/>
    </source>
</evidence>
<feature type="coiled-coil region" evidence="1">
    <location>
        <begin position="55"/>
        <end position="91"/>
    </location>
</feature>
<comment type="caution">
    <text evidence="2">The sequence shown here is derived from an EMBL/GenBank/DDBJ whole genome shotgun (WGS) entry which is preliminary data.</text>
</comment>
<evidence type="ECO:0008006" key="4">
    <source>
        <dbReference type="Google" id="ProtNLM"/>
    </source>
</evidence>
<name>A0A9D1NG95_9FIRM</name>
<sequence length="104" mass="11637">MDTLIKSILQIEADAQKIVAQSKARQARFDTDCAEKRAALEAEIGGRCESRIAKMQEAEAAYRDSEIAKIRAQAEQRRAGLEARYRENKDAWVRRLAGNITGGE</sequence>
<reference evidence="2" key="1">
    <citation type="submission" date="2020-10" db="EMBL/GenBank/DDBJ databases">
        <authorList>
            <person name="Gilroy R."/>
        </authorList>
    </citation>
    <scope>NUCLEOTIDE SEQUENCE</scope>
    <source>
        <strain evidence="2">4920</strain>
    </source>
</reference>
<evidence type="ECO:0000256" key="1">
    <source>
        <dbReference type="SAM" id="Coils"/>
    </source>
</evidence>